<organism evidence="2 3">
    <name type="scientific">Modicella reniformis</name>
    <dbReference type="NCBI Taxonomy" id="1440133"/>
    <lineage>
        <taxon>Eukaryota</taxon>
        <taxon>Fungi</taxon>
        <taxon>Fungi incertae sedis</taxon>
        <taxon>Mucoromycota</taxon>
        <taxon>Mortierellomycotina</taxon>
        <taxon>Mortierellomycetes</taxon>
        <taxon>Mortierellales</taxon>
        <taxon>Mortierellaceae</taxon>
        <taxon>Modicella</taxon>
    </lineage>
</organism>
<feature type="non-terminal residue" evidence="2">
    <location>
        <position position="1"/>
    </location>
</feature>
<reference evidence="2" key="1">
    <citation type="journal article" date="2020" name="Fungal Divers.">
        <title>Resolving the Mortierellaceae phylogeny through synthesis of multi-gene phylogenetics and phylogenomics.</title>
        <authorList>
            <person name="Vandepol N."/>
            <person name="Liber J."/>
            <person name="Desiro A."/>
            <person name="Na H."/>
            <person name="Kennedy M."/>
            <person name="Barry K."/>
            <person name="Grigoriev I.V."/>
            <person name="Miller A.N."/>
            <person name="O'Donnell K."/>
            <person name="Stajich J.E."/>
            <person name="Bonito G."/>
        </authorList>
    </citation>
    <scope>NUCLEOTIDE SEQUENCE</scope>
    <source>
        <strain evidence="2">MES-2147</strain>
    </source>
</reference>
<name>A0A9P6SSC2_9FUNG</name>
<feature type="compositionally biased region" description="Basic and acidic residues" evidence="1">
    <location>
        <begin position="31"/>
        <end position="41"/>
    </location>
</feature>
<comment type="caution">
    <text evidence="2">The sequence shown here is derived from an EMBL/GenBank/DDBJ whole genome shotgun (WGS) entry which is preliminary data.</text>
</comment>
<feature type="compositionally biased region" description="Low complexity" evidence="1">
    <location>
        <begin position="58"/>
        <end position="67"/>
    </location>
</feature>
<feature type="compositionally biased region" description="Polar residues" evidence="1">
    <location>
        <begin position="21"/>
        <end position="30"/>
    </location>
</feature>
<keyword evidence="3" id="KW-1185">Reference proteome</keyword>
<dbReference type="OrthoDB" id="2449256at2759"/>
<accession>A0A9P6SSC2</accession>
<proteinExistence type="predicted"/>
<dbReference type="EMBL" id="JAAAHW010001374">
    <property type="protein sequence ID" value="KAF9995328.1"/>
    <property type="molecule type" value="Genomic_DNA"/>
</dbReference>
<evidence type="ECO:0000313" key="2">
    <source>
        <dbReference type="EMBL" id="KAF9995328.1"/>
    </source>
</evidence>
<evidence type="ECO:0000256" key="1">
    <source>
        <dbReference type="SAM" id="MobiDB-lite"/>
    </source>
</evidence>
<gene>
    <name evidence="2" type="ORF">BGZ65_009019</name>
</gene>
<evidence type="ECO:0000313" key="3">
    <source>
        <dbReference type="Proteomes" id="UP000749646"/>
    </source>
</evidence>
<dbReference type="AlphaFoldDB" id="A0A9P6SSC2"/>
<sequence length="82" mass="9201">FYVAPQSKRNQFRPYFGDKTTVLSSPQRQVDLSKVKQHDRPATTTEGKATEAQEDQEAAAAAAVAEAAENWERIQTANRDDY</sequence>
<feature type="region of interest" description="Disordered" evidence="1">
    <location>
        <begin position="17"/>
        <end position="67"/>
    </location>
</feature>
<protein>
    <submittedName>
        <fullName evidence="2">Uncharacterized protein</fullName>
    </submittedName>
</protein>
<dbReference type="Proteomes" id="UP000749646">
    <property type="component" value="Unassembled WGS sequence"/>
</dbReference>